<keyword evidence="3" id="KW-0804">Transcription</keyword>
<keyword evidence="2" id="KW-0238">DNA-binding</keyword>
<dbReference type="AlphaFoldDB" id="A0A7X6D8S6"/>
<dbReference type="PANTHER" id="PTHR43537:SF5">
    <property type="entry name" value="UXU OPERON TRANSCRIPTIONAL REGULATOR"/>
    <property type="match status" value="1"/>
</dbReference>
<evidence type="ECO:0000256" key="3">
    <source>
        <dbReference type="ARBA" id="ARBA00023163"/>
    </source>
</evidence>
<accession>A0A7X6D8S6</accession>
<evidence type="ECO:0000313" key="5">
    <source>
        <dbReference type="EMBL" id="NKC67802.1"/>
    </source>
</evidence>
<dbReference type="SUPFAM" id="SSF46785">
    <property type="entry name" value="Winged helix' DNA-binding domain"/>
    <property type="match status" value="1"/>
</dbReference>
<keyword evidence="1" id="KW-0805">Transcription regulation</keyword>
<protein>
    <submittedName>
        <fullName evidence="5">GntR family transcriptional regulator</fullName>
    </submittedName>
</protein>
<dbReference type="Proteomes" id="UP000521358">
    <property type="component" value="Unassembled WGS sequence"/>
</dbReference>
<reference evidence="5 6" key="1">
    <citation type="submission" date="2020-03" db="EMBL/GenBank/DDBJ databases">
        <title>Bacterial samples isolated from urine from healthy bovine heifers (Gyr breed).</title>
        <authorList>
            <person name="Giannattasio-Ferraz S."/>
            <person name="Maskeri L."/>
            <person name="Penido A."/>
            <person name="Barbosa-Stancioli E.F."/>
            <person name="Putonti C."/>
        </authorList>
    </citation>
    <scope>NUCLEOTIDE SEQUENCE [LARGE SCALE GENOMIC DNA]</scope>
    <source>
        <strain evidence="5 6">UFMG-H7</strain>
    </source>
</reference>
<dbReference type="PROSITE" id="PS50949">
    <property type="entry name" value="HTH_GNTR"/>
    <property type="match status" value="1"/>
</dbReference>
<evidence type="ECO:0000313" key="6">
    <source>
        <dbReference type="Proteomes" id="UP000521358"/>
    </source>
</evidence>
<evidence type="ECO:0000256" key="1">
    <source>
        <dbReference type="ARBA" id="ARBA00023015"/>
    </source>
</evidence>
<dbReference type="EMBL" id="JAAVMB010000006">
    <property type="protein sequence ID" value="NKC67802.1"/>
    <property type="molecule type" value="Genomic_DNA"/>
</dbReference>
<name>A0A7X6D8S6_9ENTE</name>
<dbReference type="PANTHER" id="PTHR43537">
    <property type="entry name" value="TRANSCRIPTIONAL REGULATOR, GNTR FAMILY"/>
    <property type="match status" value="1"/>
</dbReference>
<evidence type="ECO:0000256" key="2">
    <source>
        <dbReference type="ARBA" id="ARBA00023125"/>
    </source>
</evidence>
<proteinExistence type="predicted"/>
<dbReference type="GO" id="GO:0003677">
    <property type="term" value="F:DNA binding"/>
    <property type="evidence" value="ECO:0007669"/>
    <property type="project" value="UniProtKB-KW"/>
</dbReference>
<dbReference type="InterPro" id="IPR000524">
    <property type="entry name" value="Tscrpt_reg_HTH_GntR"/>
</dbReference>
<dbReference type="SMART" id="SM00345">
    <property type="entry name" value="HTH_GNTR"/>
    <property type="match status" value="1"/>
</dbReference>
<dbReference type="Pfam" id="PF00392">
    <property type="entry name" value="GntR"/>
    <property type="match status" value="1"/>
</dbReference>
<dbReference type="RefSeq" id="WP_167806944.1">
    <property type="nucleotide sequence ID" value="NZ_CP122523.1"/>
</dbReference>
<dbReference type="InterPro" id="IPR036388">
    <property type="entry name" value="WH-like_DNA-bd_sf"/>
</dbReference>
<gene>
    <name evidence="5" type="ORF">HED35_06870</name>
</gene>
<sequence length="211" mass="24904">MKKSRMQQMAYDYIKNNIIEGRWVNDVRLVEQDISNELSISRTPIREAINCLIIEGYLEKEANRGVIVKKQTISTKEFIERTQLLELLLSNYLFQLQVKHLKMPTDEVLEKIEKMKAQSDYTGKQKALGQCLEIFLIEMDNQLIKQLVISNFEELHYVKFPNVPLLFLYDEVSYCLTSVCTHILSDSYELCRKDIRVFFNRLNLELIDQQV</sequence>
<dbReference type="Gene3D" id="1.10.10.10">
    <property type="entry name" value="Winged helix-like DNA-binding domain superfamily/Winged helix DNA-binding domain"/>
    <property type="match status" value="1"/>
</dbReference>
<dbReference type="InterPro" id="IPR036390">
    <property type="entry name" value="WH_DNA-bd_sf"/>
</dbReference>
<organism evidence="5 6">
    <name type="scientific">Vagococcus fluvialis</name>
    <dbReference type="NCBI Taxonomy" id="2738"/>
    <lineage>
        <taxon>Bacteria</taxon>
        <taxon>Bacillati</taxon>
        <taxon>Bacillota</taxon>
        <taxon>Bacilli</taxon>
        <taxon>Lactobacillales</taxon>
        <taxon>Enterococcaceae</taxon>
        <taxon>Vagococcus</taxon>
    </lineage>
</organism>
<feature type="domain" description="HTH gntR-type" evidence="4">
    <location>
        <begin position="4"/>
        <end position="71"/>
    </location>
</feature>
<dbReference type="GO" id="GO:0003700">
    <property type="term" value="F:DNA-binding transcription factor activity"/>
    <property type="evidence" value="ECO:0007669"/>
    <property type="project" value="InterPro"/>
</dbReference>
<comment type="caution">
    <text evidence="5">The sequence shown here is derived from an EMBL/GenBank/DDBJ whole genome shotgun (WGS) entry which is preliminary data.</text>
</comment>
<evidence type="ECO:0000259" key="4">
    <source>
        <dbReference type="PROSITE" id="PS50949"/>
    </source>
</evidence>